<gene>
    <name evidence="1" type="ORF">AVEN_240987_1</name>
</gene>
<name>A0A4Y2SHM8_ARAVE</name>
<protein>
    <submittedName>
        <fullName evidence="1">Uncharacterized protein</fullName>
    </submittedName>
</protein>
<dbReference type="Proteomes" id="UP000499080">
    <property type="component" value="Unassembled WGS sequence"/>
</dbReference>
<dbReference type="AlphaFoldDB" id="A0A4Y2SHM8"/>
<accession>A0A4Y2SHM8</accession>
<sequence>MDQLLQHTLLTPIPEKHHQNRPAFSHRSKLYTTVQSSVQLSFPAIRKGDDPFEESMSHRLFQHTSPHHIRYVFADIQPLAPRSMIDLT</sequence>
<proteinExistence type="predicted"/>
<keyword evidence="2" id="KW-1185">Reference proteome</keyword>
<comment type="caution">
    <text evidence="1">The sequence shown here is derived from an EMBL/GenBank/DDBJ whole genome shotgun (WGS) entry which is preliminary data.</text>
</comment>
<evidence type="ECO:0000313" key="2">
    <source>
        <dbReference type="Proteomes" id="UP000499080"/>
    </source>
</evidence>
<organism evidence="1 2">
    <name type="scientific">Araneus ventricosus</name>
    <name type="common">Orbweaver spider</name>
    <name type="synonym">Epeira ventricosa</name>
    <dbReference type="NCBI Taxonomy" id="182803"/>
    <lineage>
        <taxon>Eukaryota</taxon>
        <taxon>Metazoa</taxon>
        <taxon>Ecdysozoa</taxon>
        <taxon>Arthropoda</taxon>
        <taxon>Chelicerata</taxon>
        <taxon>Arachnida</taxon>
        <taxon>Araneae</taxon>
        <taxon>Araneomorphae</taxon>
        <taxon>Entelegynae</taxon>
        <taxon>Araneoidea</taxon>
        <taxon>Araneidae</taxon>
        <taxon>Araneus</taxon>
    </lineage>
</organism>
<dbReference type="EMBL" id="BGPR01021940">
    <property type="protein sequence ID" value="GBN87742.1"/>
    <property type="molecule type" value="Genomic_DNA"/>
</dbReference>
<evidence type="ECO:0000313" key="1">
    <source>
        <dbReference type="EMBL" id="GBN87742.1"/>
    </source>
</evidence>
<reference evidence="1 2" key="1">
    <citation type="journal article" date="2019" name="Sci. Rep.">
        <title>Orb-weaving spider Araneus ventricosus genome elucidates the spidroin gene catalogue.</title>
        <authorList>
            <person name="Kono N."/>
            <person name="Nakamura H."/>
            <person name="Ohtoshi R."/>
            <person name="Moran D.A.P."/>
            <person name="Shinohara A."/>
            <person name="Yoshida Y."/>
            <person name="Fujiwara M."/>
            <person name="Mori M."/>
            <person name="Tomita M."/>
            <person name="Arakawa K."/>
        </authorList>
    </citation>
    <scope>NUCLEOTIDE SEQUENCE [LARGE SCALE GENOMIC DNA]</scope>
</reference>